<name>A0A3Q9BM55_9LACT</name>
<evidence type="ECO:0000259" key="8">
    <source>
        <dbReference type="PROSITE" id="PS51760"/>
    </source>
</evidence>
<reference evidence="10" key="1">
    <citation type="submission" date="2018-12" db="EMBL/GenBank/DDBJ databases">
        <title>Complete genome sequencing of Jeotgalibaca sp. H21T32.</title>
        <authorList>
            <person name="Bae J.-W."/>
            <person name="Lee S.-Y."/>
        </authorList>
    </citation>
    <scope>NUCLEOTIDE SEQUENCE [LARGE SCALE GENOMIC DNA]</scope>
    <source>
        <strain evidence="10">H21T32</strain>
    </source>
</reference>
<protein>
    <recommendedName>
        <fullName evidence="7">Beta-xylanase</fullName>
        <ecNumber evidence="7">3.2.1.8</ecNumber>
    </recommendedName>
</protein>
<evidence type="ECO:0000313" key="10">
    <source>
        <dbReference type="Proteomes" id="UP000273326"/>
    </source>
</evidence>
<evidence type="ECO:0000256" key="4">
    <source>
        <dbReference type="ARBA" id="ARBA00023277"/>
    </source>
</evidence>
<proteinExistence type="inferred from homology"/>
<dbReference type="PANTHER" id="PTHR31490">
    <property type="entry name" value="GLYCOSYL HYDROLASE"/>
    <property type="match status" value="1"/>
</dbReference>
<dbReference type="GO" id="GO:0045493">
    <property type="term" value="P:xylan catabolic process"/>
    <property type="evidence" value="ECO:0007669"/>
    <property type="project" value="UniProtKB-KW"/>
</dbReference>
<evidence type="ECO:0000256" key="2">
    <source>
        <dbReference type="ARBA" id="ARBA00022651"/>
    </source>
</evidence>
<dbReference type="Proteomes" id="UP000273326">
    <property type="component" value="Chromosome"/>
</dbReference>
<keyword evidence="5 7" id="KW-0326">Glycosidase</keyword>
<dbReference type="InterPro" id="IPR001000">
    <property type="entry name" value="GH10_dom"/>
</dbReference>
<dbReference type="InterPro" id="IPR044846">
    <property type="entry name" value="GH10"/>
</dbReference>
<feature type="domain" description="GH10" evidence="8">
    <location>
        <begin position="1"/>
        <end position="326"/>
    </location>
</feature>
<evidence type="ECO:0000256" key="3">
    <source>
        <dbReference type="ARBA" id="ARBA00022801"/>
    </source>
</evidence>
<dbReference type="SUPFAM" id="SSF51445">
    <property type="entry name" value="(Trans)glycosidases"/>
    <property type="match status" value="1"/>
</dbReference>
<dbReference type="OrthoDB" id="9809277at2"/>
<dbReference type="Pfam" id="PF00331">
    <property type="entry name" value="Glyco_hydro_10"/>
    <property type="match status" value="1"/>
</dbReference>
<comment type="catalytic activity">
    <reaction evidence="1 7">
        <text>Endohydrolysis of (1-&gt;4)-beta-D-xylosidic linkages in xylans.</text>
        <dbReference type="EC" id="3.2.1.8"/>
    </reaction>
</comment>
<dbReference type="GO" id="GO:0031176">
    <property type="term" value="F:endo-1,4-beta-xylanase activity"/>
    <property type="evidence" value="ECO:0007669"/>
    <property type="project" value="UniProtKB-EC"/>
</dbReference>
<keyword evidence="6 7" id="KW-0624">Polysaccharide degradation</keyword>
<accession>A0A3Q9BM55</accession>
<evidence type="ECO:0000313" key="9">
    <source>
        <dbReference type="EMBL" id="AZP05644.1"/>
    </source>
</evidence>
<dbReference type="PRINTS" id="PR00134">
    <property type="entry name" value="GLHYDRLASE10"/>
</dbReference>
<dbReference type="PROSITE" id="PS51760">
    <property type="entry name" value="GH10_2"/>
    <property type="match status" value="1"/>
</dbReference>
<evidence type="ECO:0000256" key="7">
    <source>
        <dbReference type="RuleBase" id="RU361174"/>
    </source>
</evidence>
<dbReference type="SMART" id="SM00633">
    <property type="entry name" value="Glyco_10"/>
    <property type="match status" value="1"/>
</dbReference>
<keyword evidence="3 7" id="KW-0378">Hydrolase</keyword>
<comment type="similarity">
    <text evidence="7">Belongs to the glycosyl hydrolase 10 (cellulase F) family.</text>
</comment>
<sequence length="328" mass="38724">MTLHEVYKDYFRIGAAVNTKTVLEDKDLISTHFNSITAENEMKFELLHPRENEYTFEAADSIVDFAKQHNIEMRGHTLVWHNQTPRWVFENESGSLVTREVLLNRLQEHIKTVMEHFKDPFYSWDVVNEAVEDHGNFLLRKSPWLEIIGEDFIDKAFYFAKEANPVSNLYYNDYNESHPEKREKIYKLVEGLVARGVPIDGIGLQGHWNLNNPSIEDIRKAIERYASLGLKLEITEMDISVFDFEDTRTDLVQPTNQMLEIQAEKYENVFKLFREYSEHIESVTFWGVSDRYTWLSDFPVKDRKNWPLVFDKDGKPKKSFESITDFFD</sequence>
<evidence type="ECO:0000256" key="5">
    <source>
        <dbReference type="ARBA" id="ARBA00023295"/>
    </source>
</evidence>
<evidence type="ECO:0000256" key="1">
    <source>
        <dbReference type="ARBA" id="ARBA00000681"/>
    </source>
</evidence>
<keyword evidence="10" id="KW-1185">Reference proteome</keyword>
<evidence type="ECO:0000256" key="6">
    <source>
        <dbReference type="ARBA" id="ARBA00023326"/>
    </source>
</evidence>
<keyword evidence="2 9" id="KW-0858">Xylan degradation</keyword>
<keyword evidence="4 7" id="KW-0119">Carbohydrate metabolism</keyword>
<dbReference type="InterPro" id="IPR017853">
    <property type="entry name" value="GH"/>
</dbReference>
<dbReference type="EC" id="3.2.1.8" evidence="7"/>
<gene>
    <name evidence="9" type="ORF">EJN90_01975</name>
</gene>
<dbReference type="Gene3D" id="3.20.20.80">
    <property type="entry name" value="Glycosidases"/>
    <property type="match status" value="1"/>
</dbReference>
<dbReference type="AlphaFoldDB" id="A0A3Q9BM55"/>
<dbReference type="KEGG" id="jeh:EJN90_01975"/>
<dbReference type="EMBL" id="CP034465">
    <property type="protein sequence ID" value="AZP05644.1"/>
    <property type="molecule type" value="Genomic_DNA"/>
</dbReference>
<organism evidence="9 10">
    <name type="scientific">Jeotgalibaca ciconiae</name>
    <dbReference type="NCBI Taxonomy" id="2496265"/>
    <lineage>
        <taxon>Bacteria</taxon>
        <taxon>Bacillati</taxon>
        <taxon>Bacillota</taxon>
        <taxon>Bacilli</taxon>
        <taxon>Lactobacillales</taxon>
        <taxon>Carnobacteriaceae</taxon>
        <taxon>Jeotgalibaca</taxon>
    </lineage>
</organism>
<dbReference type="PANTHER" id="PTHR31490:SF90">
    <property type="entry name" value="ENDO-1,4-BETA-XYLANASE A"/>
    <property type="match status" value="1"/>
</dbReference>